<sequence>MICVKAPLRIGLFGGGTDIPDFFLERGGKAIGFTIESYIYIQAVEAEINQGYKFRISYRKNEEVNSAEDITHPIFREVLKKYKFDNPYAFNTISNLPSGAGLGGSSSFTVGLLSLINKI</sequence>
<accession>A0A382M654</accession>
<dbReference type="AlphaFoldDB" id="A0A382M654"/>
<evidence type="ECO:0000313" key="2">
    <source>
        <dbReference type="EMBL" id="SVC44160.1"/>
    </source>
</evidence>
<dbReference type="InterPro" id="IPR020568">
    <property type="entry name" value="Ribosomal_Su5_D2-typ_SF"/>
</dbReference>
<evidence type="ECO:0000259" key="1">
    <source>
        <dbReference type="Pfam" id="PF00288"/>
    </source>
</evidence>
<feature type="domain" description="GHMP kinase N-terminal" evidence="1">
    <location>
        <begin position="76"/>
        <end position="118"/>
    </location>
</feature>
<name>A0A382M654_9ZZZZ</name>
<dbReference type="PRINTS" id="PR00960">
    <property type="entry name" value="LMBPPROTEIN"/>
</dbReference>
<dbReference type="SUPFAM" id="SSF54211">
    <property type="entry name" value="Ribosomal protein S5 domain 2-like"/>
    <property type="match status" value="1"/>
</dbReference>
<protein>
    <recommendedName>
        <fullName evidence="1">GHMP kinase N-terminal domain-containing protein</fullName>
    </recommendedName>
</protein>
<dbReference type="GO" id="GO:0016301">
    <property type="term" value="F:kinase activity"/>
    <property type="evidence" value="ECO:0007669"/>
    <property type="project" value="InterPro"/>
</dbReference>
<dbReference type="Gene3D" id="3.30.230.120">
    <property type="match status" value="1"/>
</dbReference>
<reference evidence="2" key="1">
    <citation type="submission" date="2018-05" db="EMBL/GenBank/DDBJ databases">
        <authorList>
            <person name="Lanie J.A."/>
            <person name="Ng W.-L."/>
            <person name="Kazmierczak K.M."/>
            <person name="Andrzejewski T.M."/>
            <person name="Davidsen T.M."/>
            <person name="Wayne K.J."/>
            <person name="Tettelin H."/>
            <person name="Glass J.I."/>
            <person name="Rusch D."/>
            <person name="Podicherti R."/>
            <person name="Tsui H.-C.T."/>
            <person name="Winkler M.E."/>
        </authorList>
    </citation>
    <scope>NUCLEOTIDE SEQUENCE</scope>
</reference>
<proteinExistence type="predicted"/>
<dbReference type="EMBL" id="UINC01091416">
    <property type="protein sequence ID" value="SVC44160.1"/>
    <property type="molecule type" value="Genomic_DNA"/>
</dbReference>
<dbReference type="InterPro" id="IPR006204">
    <property type="entry name" value="GHMP_kinase_N_dom"/>
</dbReference>
<gene>
    <name evidence="2" type="ORF">METZ01_LOCUS297014</name>
</gene>
<dbReference type="Pfam" id="PF00288">
    <property type="entry name" value="GHMP_kinases_N"/>
    <property type="match status" value="1"/>
</dbReference>
<feature type="non-terminal residue" evidence="2">
    <location>
        <position position="119"/>
    </location>
</feature>
<organism evidence="2">
    <name type="scientific">marine metagenome</name>
    <dbReference type="NCBI Taxonomy" id="408172"/>
    <lineage>
        <taxon>unclassified sequences</taxon>
        <taxon>metagenomes</taxon>
        <taxon>ecological metagenomes</taxon>
    </lineage>
</organism>
<dbReference type="InterPro" id="IPR001174">
    <property type="entry name" value="HddA/FKP"/>
</dbReference>
<dbReference type="GO" id="GO:0005524">
    <property type="term" value="F:ATP binding"/>
    <property type="evidence" value="ECO:0007669"/>
    <property type="project" value="InterPro"/>
</dbReference>